<organism evidence="1 2">
    <name type="scientific">Tepiditoga spiralis</name>
    <dbReference type="NCBI Taxonomy" id="2108365"/>
    <lineage>
        <taxon>Bacteria</taxon>
        <taxon>Thermotogati</taxon>
        <taxon>Thermotogota</taxon>
        <taxon>Thermotogae</taxon>
        <taxon>Petrotogales</taxon>
        <taxon>Petrotogaceae</taxon>
        <taxon>Tepiditoga</taxon>
    </lineage>
</organism>
<sequence length="313" mass="36963">MNSNENINAIYYSVKISFEKNINKNKNFNESIYTLMNTLKNKNNEDILNMIILKFNKTFNIKINSKKNMFKNKSQYIISNKVYKNITSSRNKINTLQINSQNVLNNKILKKKHTLKNEKSNLKTCFYYLNTKFDKNKPLPKIIIKDYSTLLKKRMNSKSLFVLYGTLNNKINTYIQNELKNKKEKNKNILKNSRLYINKNFQNIQIKNYEEINLKTEYCLKSMKINLNNIMNNTSLILKNKILNSEMMLAEIGLFKFEITNSSIFKINCFIVNKKYDNIKNITKDILSLIKTKELSEKNKEKIINSLEGFVNA</sequence>
<dbReference type="AlphaFoldDB" id="A0A7G1G254"/>
<dbReference type="InParanoid" id="A0A7G1G254"/>
<reference evidence="1 2" key="1">
    <citation type="submission" date="2018-06" db="EMBL/GenBank/DDBJ databases">
        <title>Genome sequencing of Oceanotoga sp. sy52.</title>
        <authorList>
            <person name="Mori K."/>
        </authorList>
    </citation>
    <scope>NUCLEOTIDE SEQUENCE [LARGE SCALE GENOMIC DNA]</scope>
    <source>
        <strain evidence="2">sy52</strain>
    </source>
</reference>
<proteinExistence type="predicted"/>
<accession>A0A7G1G254</accession>
<evidence type="ECO:0000313" key="1">
    <source>
        <dbReference type="EMBL" id="BBE29935.1"/>
    </source>
</evidence>
<dbReference type="Proteomes" id="UP000516361">
    <property type="component" value="Chromosome"/>
</dbReference>
<dbReference type="RefSeq" id="WP_190615078.1">
    <property type="nucleotide sequence ID" value="NZ_AP018712.1"/>
</dbReference>
<keyword evidence="2" id="KW-1185">Reference proteome</keyword>
<evidence type="ECO:0000313" key="2">
    <source>
        <dbReference type="Proteomes" id="UP000516361"/>
    </source>
</evidence>
<dbReference type="EMBL" id="AP018712">
    <property type="protein sequence ID" value="BBE29935.1"/>
    <property type="molecule type" value="Genomic_DNA"/>
</dbReference>
<gene>
    <name evidence="1" type="ORF">OSSY52_00760</name>
</gene>
<name>A0A7G1G254_9BACT</name>
<protein>
    <submittedName>
        <fullName evidence="1">Uncharacterized protein</fullName>
    </submittedName>
</protein>
<dbReference type="KEGG" id="ocy:OSSY52_00760"/>